<dbReference type="Proteomes" id="UP000278807">
    <property type="component" value="Unassembled WGS sequence"/>
</dbReference>
<keyword evidence="3" id="KW-1185">Reference proteome</keyword>
<accession>A0A3P7SFC7</accession>
<dbReference type="AlphaFoldDB" id="A0A3P7SFC7"/>
<dbReference type="EMBL" id="UZAE01004960">
    <property type="protein sequence ID" value="VDO01444.1"/>
    <property type="molecule type" value="Genomic_DNA"/>
</dbReference>
<proteinExistence type="predicted"/>
<feature type="compositionally biased region" description="Polar residues" evidence="1">
    <location>
        <begin position="132"/>
        <end position="149"/>
    </location>
</feature>
<evidence type="ECO:0000256" key="1">
    <source>
        <dbReference type="SAM" id="MobiDB-lite"/>
    </source>
</evidence>
<feature type="region of interest" description="Disordered" evidence="1">
    <location>
        <begin position="92"/>
        <end position="154"/>
    </location>
</feature>
<name>A0A3P7SFC7_RODNA</name>
<reference evidence="2 3" key="1">
    <citation type="submission" date="2018-11" db="EMBL/GenBank/DDBJ databases">
        <authorList>
            <consortium name="Pathogen Informatics"/>
        </authorList>
    </citation>
    <scope>NUCLEOTIDE SEQUENCE [LARGE SCALE GENOMIC DNA]</scope>
</reference>
<sequence>MGTKSEKLIGCKNNRVDLDVLNGSAYKNKTKNDWTAEVWRGIKTTAFASIHGDYWLRHTSPRVAVTTSDILVPMALGVGLGILHAQITAYDPQRLKRKRPSPPASFNSTADIEPPQSPTSLPVSSPPLPSEVNFSNAVDSTPQLQPTSTRKPDKEVILSGSNHVIEEINDQTNSCGLNAIRGKNIVHLQPNRVYLSIKKSYL</sequence>
<gene>
    <name evidence="2" type="ORF">HNAJ_LOCUS5584</name>
</gene>
<organism evidence="2 3">
    <name type="scientific">Rodentolepis nana</name>
    <name type="common">Dwarf tapeworm</name>
    <name type="synonym">Hymenolepis nana</name>
    <dbReference type="NCBI Taxonomy" id="102285"/>
    <lineage>
        <taxon>Eukaryota</taxon>
        <taxon>Metazoa</taxon>
        <taxon>Spiralia</taxon>
        <taxon>Lophotrochozoa</taxon>
        <taxon>Platyhelminthes</taxon>
        <taxon>Cestoda</taxon>
        <taxon>Eucestoda</taxon>
        <taxon>Cyclophyllidea</taxon>
        <taxon>Hymenolepididae</taxon>
        <taxon>Rodentolepis</taxon>
    </lineage>
</organism>
<evidence type="ECO:0000313" key="3">
    <source>
        <dbReference type="Proteomes" id="UP000278807"/>
    </source>
</evidence>
<protein>
    <submittedName>
        <fullName evidence="2">Uncharacterized protein</fullName>
    </submittedName>
</protein>
<dbReference type="OrthoDB" id="10066656at2759"/>
<evidence type="ECO:0000313" key="2">
    <source>
        <dbReference type="EMBL" id="VDO01444.1"/>
    </source>
</evidence>